<dbReference type="Gene3D" id="2.10.90.10">
    <property type="entry name" value="Cystine-knot cytokines"/>
    <property type="match status" value="1"/>
</dbReference>
<organism evidence="1 2">
    <name type="scientific">Lingula anatina</name>
    <name type="common">Brachiopod</name>
    <name type="synonym">Lingula unguis</name>
    <dbReference type="NCBI Taxonomy" id="7574"/>
    <lineage>
        <taxon>Eukaryota</taxon>
        <taxon>Metazoa</taxon>
        <taxon>Spiralia</taxon>
        <taxon>Lophotrochozoa</taxon>
        <taxon>Brachiopoda</taxon>
        <taxon>Linguliformea</taxon>
        <taxon>Lingulata</taxon>
        <taxon>Lingulida</taxon>
        <taxon>Linguloidea</taxon>
        <taxon>Lingulidae</taxon>
        <taxon>Lingula</taxon>
    </lineage>
</organism>
<dbReference type="AlphaFoldDB" id="A0A1S3K2Y3"/>
<proteinExistence type="predicted"/>
<accession>A0A1S3K2Y3</accession>
<dbReference type="GeneID" id="106178113"/>
<name>A0A1S3K2Y3_LINAN</name>
<gene>
    <name evidence="2" type="primary">LOC106178113</name>
</gene>
<dbReference type="RefSeq" id="XP_013416616.1">
    <property type="nucleotide sequence ID" value="XM_013561162.1"/>
</dbReference>
<sequence>MSISVRGRGFDDSILQILSLDDMGFSHSPSHMWKGVATAMVLFSLSSYVSAAPRRWKCDVVEGVQTGSRVPEMGAIIGASLSTTNFSARSQIALRRSGEEQFEPERPSMRPRWMERQVRAERGVGNLAPCECMSETHFRDLGQGFDPRFIRDVLCKGKCSNEHGVCVPRNRTVTVLKRLPQTWHLECENGFRPVGLTGGWGKTKVMVTTHCDCVL</sequence>
<protein>
    <submittedName>
        <fullName evidence="2">Uncharacterized protein LOC106178113 isoform X1</fullName>
    </submittedName>
</protein>
<keyword evidence="1" id="KW-1185">Reference proteome</keyword>
<evidence type="ECO:0000313" key="1">
    <source>
        <dbReference type="Proteomes" id="UP000085678"/>
    </source>
</evidence>
<dbReference type="Proteomes" id="UP000085678">
    <property type="component" value="Unplaced"/>
</dbReference>
<dbReference type="InParanoid" id="A0A1S3K2Y3"/>
<evidence type="ECO:0000313" key="2">
    <source>
        <dbReference type="RefSeq" id="XP_013416616.1"/>
    </source>
</evidence>
<reference evidence="2" key="1">
    <citation type="submission" date="2025-08" db="UniProtKB">
        <authorList>
            <consortium name="RefSeq"/>
        </authorList>
    </citation>
    <scope>IDENTIFICATION</scope>
    <source>
        <tissue evidence="2">Gonads</tissue>
    </source>
</reference>
<dbReference type="SUPFAM" id="SSF57501">
    <property type="entry name" value="Cystine-knot cytokines"/>
    <property type="match status" value="1"/>
</dbReference>
<dbReference type="KEGG" id="lak:106178113"/>
<dbReference type="InterPro" id="IPR029034">
    <property type="entry name" value="Cystine-knot_cytokine"/>
</dbReference>
<dbReference type="OrthoDB" id="6159300at2759"/>